<organism evidence="7 8">
    <name type="scientific">Coprothermobacter proteolyticus (strain ATCC 35245 / DSM 5265 / OCM 4 / BT)</name>
    <dbReference type="NCBI Taxonomy" id="309798"/>
    <lineage>
        <taxon>Bacteria</taxon>
        <taxon>Pseudomonadati</taxon>
        <taxon>Coprothermobacterota</taxon>
        <taxon>Coprothermobacteria</taxon>
        <taxon>Coprothermobacterales</taxon>
        <taxon>Coprothermobacteraceae</taxon>
        <taxon>Coprothermobacter</taxon>
    </lineage>
</organism>
<evidence type="ECO:0000256" key="5">
    <source>
        <dbReference type="ARBA" id="ARBA00022840"/>
    </source>
</evidence>
<evidence type="ECO:0000256" key="2">
    <source>
        <dbReference type="ARBA" id="ARBA00022563"/>
    </source>
</evidence>
<dbReference type="OrthoDB" id="9761733at2"/>
<accession>B5Y9A5</accession>
<dbReference type="NCBIfam" id="NF010030">
    <property type="entry name" value="PRK13505.1"/>
    <property type="match status" value="1"/>
</dbReference>
<dbReference type="GO" id="GO:0005524">
    <property type="term" value="F:ATP binding"/>
    <property type="evidence" value="ECO:0007669"/>
    <property type="project" value="UniProtKB-UniRule"/>
</dbReference>
<evidence type="ECO:0000256" key="3">
    <source>
        <dbReference type="ARBA" id="ARBA00022598"/>
    </source>
</evidence>
<dbReference type="HOGENOM" id="CLU_003601_3_3_9"/>
<dbReference type="Gene3D" id="3.10.410.10">
    <property type="entry name" value="Formyltetrahydrofolate synthetase, domain 3"/>
    <property type="match status" value="1"/>
</dbReference>
<dbReference type="SUPFAM" id="SSF52540">
    <property type="entry name" value="P-loop containing nucleoside triphosphate hydrolases"/>
    <property type="match status" value="1"/>
</dbReference>
<keyword evidence="5 6" id="KW-0067">ATP-binding</keyword>
<evidence type="ECO:0000256" key="1">
    <source>
        <dbReference type="ARBA" id="ARBA00004777"/>
    </source>
</evidence>
<evidence type="ECO:0000256" key="6">
    <source>
        <dbReference type="HAMAP-Rule" id="MF_01543"/>
    </source>
</evidence>
<dbReference type="FunFam" id="3.10.410.10:FF:000001">
    <property type="entry name" value="Putative formate--tetrahydrofolate ligase"/>
    <property type="match status" value="1"/>
</dbReference>
<proteinExistence type="inferred from homology"/>
<comment type="catalytic activity">
    <reaction evidence="6">
        <text>(6S)-5,6,7,8-tetrahydrofolate + formate + ATP = (6R)-10-formyltetrahydrofolate + ADP + phosphate</text>
        <dbReference type="Rhea" id="RHEA:20221"/>
        <dbReference type="ChEBI" id="CHEBI:15740"/>
        <dbReference type="ChEBI" id="CHEBI:30616"/>
        <dbReference type="ChEBI" id="CHEBI:43474"/>
        <dbReference type="ChEBI" id="CHEBI:57453"/>
        <dbReference type="ChEBI" id="CHEBI:195366"/>
        <dbReference type="ChEBI" id="CHEBI:456216"/>
        <dbReference type="EC" id="6.3.4.3"/>
    </reaction>
</comment>
<reference evidence="7 8" key="2">
    <citation type="journal article" date="2014" name="Genome Announc.">
        <title>Complete Genome Sequence of Coprothermobacter proteolyticus DSM 5265.</title>
        <authorList>
            <person name="Alexiev A."/>
            <person name="Coil D.A."/>
            <person name="Badger J.H."/>
            <person name="Enticknap J."/>
            <person name="Ward N."/>
            <person name="Robb F.T."/>
            <person name="Eisen J.A."/>
        </authorList>
    </citation>
    <scope>NUCLEOTIDE SEQUENCE [LARGE SCALE GENOMIC DNA]</scope>
    <source>
        <strain evidence="8">ATCC 35245 / DSM 5265 / OCM 4 / BT</strain>
    </source>
</reference>
<dbReference type="GO" id="GO:0035999">
    <property type="term" value="P:tetrahydrofolate interconversion"/>
    <property type="evidence" value="ECO:0007669"/>
    <property type="project" value="UniProtKB-UniRule"/>
</dbReference>
<dbReference type="STRING" id="309798.COPRO5265_1033"/>
<keyword evidence="3 6" id="KW-0436">Ligase</keyword>
<evidence type="ECO:0000313" key="7">
    <source>
        <dbReference type="EMBL" id="ACI17275.1"/>
    </source>
</evidence>
<dbReference type="PROSITE" id="PS00721">
    <property type="entry name" value="FTHFS_1"/>
    <property type="match status" value="1"/>
</dbReference>
<dbReference type="EMBL" id="CP001145">
    <property type="protein sequence ID" value="ACI17275.1"/>
    <property type="molecule type" value="Genomic_DNA"/>
</dbReference>
<dbReference type="UniPathway" id="UPA00193"/>
<protein>
    <recommendedName>
        <fullName evidence="6">Formate--tetrahydrofolate ligase</fullName>
        <ecNumber evidence="6">6.3.4.3</ecNumber>
    </recommendedName>
    <alternativeName>
        <fullName evidence="6">Formyltetrahydrofolate synthetase</fullName>
        <shortName evidence="6">FHS</shortName>
        <shortName evidence="6">FTHFS</shortName>
    </alternativeName>
</protein>
<dbReference type="InterPro" id="IPR000559">
    <property type="entry name" value="Formate_THF_ligase"/>
</dbReference>
<dbReference type="KEGG" id="cpo:COPRO5265_1033"/>
<dbReference type="InterPro" id="IPR027417">
    <property type="entry name" value="P-loop_NTPase"/>
</dbReference>
<comment type="similarity">
    <text evidence="6">Belongs to the formate--tetrahydrofolate ligase family.</text>
</comment>
<dbReference type="HAMAP" id="MF_01543">
    <property type="entry name" value="FTHFS"/>
    <property type="match status" value="1"/>
</dbReference>
<dbReference type="eggNOG" id="COG2759">
    <property type="taxonomic scope" value="Bacteria"/>
</dbReference>
<dbReference type="AlphaFoldDB" id="B5Y9A5"/>
<dbReference type="Pfam" id="PF01268">
    <property type="entry name" value="FTHFS"/>
    <property type="match status" value="1"/>
</dbReference>
<dbReference type="Gene3D" id="3.40.50.300">
    <property type="entry name" value="P-loop containing nucleotide triphosphate hydrolases"/>
    <property type="match status" value="1"/>
</dbReference>
<comment type="pathway">
    <text evidence="1 6">One-carbon metabolism; tetrahydrofolate interconversion.</text>
</comment>
<keyword evidence="4 6" id="KW-0547">Nucleotide-binding</keyword>
<reference evidence="8" key="1">
    <citation type="submission" date="2008-08" db="EMBL/GenBank/DDBJ databases">
        <title>The complete genome sequence of Coprothermobacter proteolyticus strain ATCC 5245 / DSM 5265 / BT.</title>
        <authorList>
            <person name="Dodson R.J."/>
            <person name="Durkin A.S."/>
            <person name="Wu M."/>
            <person name="Eisen J."/>
            <person name="Sutton G."/>
        </authorList>
    </citation>
    <scope>NUCLEOTIDE SEQUENCE [LARGE SCALE GENOMIC DNA]</scope>
    <source>
        <strain evidence="8">ATCC 35245 / DSM 5265 / OCM 4 / BT</strain>
    </source>
</reference>
<dbReference type="Proteomes" id="UP000001732">
    <property type="component" value="Chromosome"/>
</dbReference>
<name>B5Y9A5_COPPD</name>
<dbReference type="Gene3D" id="3.30.1510.10">
    <property type="entry name" value="Domain 2, N(10)-formyltetrahydrofolate synthetase"/>
    <property type="match status" value="1"/>
</dbReference>
<evidence type="ECO:0000313" key="8">
    <source>
        <dbReference type="Proteomes" id="UP000001732"/>
    </source>
</evidence>
<feature type="binding site" evidence="6">
    <location>
        <begin position="48"/>
        <end position="55"/>
    </location>
    <ligand>
        <name>ATP</name>
        <dbReference type="ChEBI" id="CHEBI:30616"/>
    </ligand>
</feature>
<sequence>MNLSEVVKQLGIKEDYLIPYGGYAYKVDLGALGEQKGKLVLVTSINPTPAGEGKTTTAIGLADALAASGKKAIVTLREPSLGPVFGVKGGATGGGKAHVVPSDKINLHFTGDMHAVTAAHNLIAAMLGNHIYYKKQPLVDTTKVWWKRALDMNDRDLRNIVVGLQGNGVPREDGFEITAASEIMAIMALSENFGDFQQRVQRIVLGVTMDGSPLTVADLKAEGAVTALMVDALKPNLVMTAAGTPAFVHAGPFANIAHGTNSVVATKMALTYADYVITETGFGSDLGFEKFMDIVAREHSLIPSAVVLVVSIRAIKHHGQGQDLDAMDRGFENVLAHIENIRSFGYDPVVAINVFPDDSEEEVKRLQELLDEVHVTHAVSTVALDGAQGGMPLAEAVVEKAHKFTANPSYAYELEDSIEQKVEKIAKNVYGAKAVEFTSEAKKKLKLVDKFGLSRLPICIAKTQYSLSDDANLLGRPKDFVITIRDIKISAGAGFIVPLAGSVMTMPGLPKVPQAQEVSVDEKGNVQGLLG</sequence>
<keyword evidence="8" id="KW-1185">Reference proteome</keyword>
<dbReference type="GO" id="GO:0004329">
    <property type="term" value="F:formate-tetrahydrofolate ligase activity"/>
    <property type="evidence" value="ECO:0007669"/>
    <property type="project" value="UniProtKB-UniRule"/>
</dbReference>
<dbReference type="EC" id="6.3.4.3" evidence="6"/>
<keyword evidence="2 6" id="KW-0554">One-carbon metabolism</keyword>
<dbReference type="InterPro" id="IPR020628">
    <property type="entry name" value="Formate_THF_ligase_CS"/>
</dbReference>
<dbReference type="RefSeq" id="WP_012543927.1">
    <property type="nucleotide sequence ID" value="NC_011295.1"/>
</dbReference>
<evidence type="ECO:0000256" key="4">
    <source>
        <dbReference type="ARBA" id="ARBA00022741"/>
    </source>
</evidence>
<gene>
    <name evidence="6 7" type="primary">fhs</name>
    <name evidence="7" type="ordered locus">COPRO5265_1033</name>
</gene>